<reference evidence="3 4" key="1">
    <citation type="submission" date="2019-07" db="EMBL/GenBank/DDBJ databases">
        <title>Whole genome shotgun sequence of Halolactibacillus alkaliphilus NBRC 103919.</title>
        <authorList>
            <person name="Hosoyama A."/>
            <person name="Uohara A."/>
            <person name="Ohji S."/>
            <person name="Ichikawa N."/>
        </authorList>
    </citation>
    <scope>NUCLEOTIDE SEQUENCE [LARGE SCALE GENOMIC DNA]</scope>
    <source>
        <strain evidence="3 4">NBRC 103919</strain>
    </source>
</reference>
<dbReference type="AlphaFoldDB" id="A0A511X1A0"/>
<evidence type="ECO:0000259" key="1">
    <source>
        <dbReference type="Pfam" id="PF07238"/>
    </source>
</evidence>
<dbReference type="Proteomes" id="UP000321400">
    <property type="component" value="Unassembled WGS sequence"/>
</dbReference>
<name>A0A511X1A0_9BACI</name>
<dbReference type="InterPro" id="IPR009926">
    <property type="entry name" value="T3SS_YcgR_PilZN"/>
</dbReference>
<dbReference type="OrthoDB" id="1951449at2"/>
<dbReference type="GO" id="GO:0035438">
    <property type="term" value="F:cyclic-di-GMP binding"/>
    <property type="evidence" value="ECO:0007669"/>
    <property type="project" value="InterPro"/>
</dbReference>
<evidence type="ECO:0008006" key="5">
    <source>
        <dbReference type="Google" id="ProtNLM"/>
    </source>
</evidence>
<feature type="domain" description="Type III secretion system flagellar brake protein YcgR PilZN" evidence="2">
    <location>
        <begin position="3"/>
        <end position="89"/>
    </location>
</feature>
<evidence type="ECO:0000313" key="4">
    <source>
        <dbReference type="Proteomes" id="UP000321400"/>
    </source>
</evidence>
<comment type="caution">
    <text evidence="3">The sequence shown here is derived from an EMBL/GenBank/DDBJ whole genome shotgun (WGS) entry which is preliminary data.</text>
</comment>
<dbReference type="InterPro" id="IPR009875">
    <property type="entry name" value="PilZ_domain"/>
</dbReference>
<dbReference type="Gene3D" id="2.40.10.220">
    <property type="entry name" value="predicted glycosyltransferase like domains"/>
    <property type="match status" value="1"/>
</dbReference>
<dbReference type="EMBL" id="BJYE01000011">
    <property type="protein sequence ID" value="GEN56701.1"/>
    <property type="molecule type" value="Genomic_DNA"/>
</dbReference>
<dbReference type="Pfam" id="PF07238">
    <property type="entry name" value="PilZ"/>
    <property type="match status" value="1"/>
</dbReference>
<sequence length="215" mass="25007">MVKIGTNLTLEIDDMDNDIKRFKCRVVEQKDQQLYIDYPINTATNRTDIFPVGTSFRVFYVDDNQMAYRFVAEISGRIRGNVPMLKLSYDHTSVKKIQRREYVRIDTTMDVSLKDQQINTTVVTLTADISGGGMAVHVPKGMTYDAGTVFDTLLVFQVNQGGYQYIFVQAEVIRMKEEVDHHHIMSLKFVSIDERDREKIIQYCFEEQLRQRRGN</sequence>
<dbReference type="STRING" id="442899.SAMN05720591_11056"/>
<protein>
    <recommendedName>
        <fullName evidence="5">Pilus assembly protein PilZ</fullName>
    </recommendedName>
</protein>
<organism evidence="3 4">
    <name type="scientific">Halolactibacillus alkaliphilus</name>
    <dbReference type="NCBI Taxonomy" id="442899"/>
    <lineage>
        <taxon>Bacteria</taxon>
        <taxon>Bacillati</taxon>
        <taxon>Bacillota</taxon>
        <taxon>Bacilli</taxon>
        <taxon>Bacillales</taxon>
        <taxon>Bacillaceae</taxon>
        <taxon>Halolactibacillus</taxon>
    </lineage>
</organism>
<dbReference type="Pfam" id="PF12945">
    <property type="entry name" value="PilZNR"/>
    <property type="match status" value="1"/>
</dbReference>
<proteinExistence type="predicted"/>
<evidence type="ECO:0000313" key="3">
    <source>
        <dbReference type="EMBL" id="GEN56701.1"/>
    </source>
</evidence>
<dbReference type="SUPFAM" id="SSF141371">
    <property type="entry name" value="PilZ domain-like"/>
    <property type="match status" value="1"/>
</dbReference>
<feature type="domain" description="PilZ" evidence="1">
    <location>
        <begin position="98"/>
        <end position="206"/>
    </location>
</feature>
<evidence type="ECO:0000259" key="2">
    <source>
        <dbReference type="Pfam" id="PF12945"/>
    </source>
</evidence>
<accession>A0A511X1A0</accession>
<gene>
    <name evidence="3" type="primary">ypfA</name>
    <name evidence="3" type="ORF">HAL01_11650</name>
</gene>
<keyword evidence="4" id="KW-1185">Reference proteome</keyword>